<dbReference type="Proteomes" id="UP000657385">
    <property type="component" value="Unassembled WGS sequence"/>
</dbReference>
<feature type="domain" description="MIP18 family-like" evidence="2">
    <location>
        <begin position="18"/>
        <end position="81"/>
    </location>
</feature>
<dbReference type="PANTHER" id="PTHR42831">
    <property type="entry name" value="FE-S PROTEIN MATURATION AUXILIARY FACTOR YITW"/>
    <property type="match status" value="1"/>
</dbReference>
<dbReference type="PANTHER" id="PTHR42831:SF3">
    <property type="entry name" value="1,2-PHENYLACETYL-COA EPOXIDASE, SUBUNIT D-RELATED"/>
    <property type="match status" value="1"/>
</dbReference>
<sequence>MSATARPALDAGLDAALDDARAAAESVCDPELPMLTLADLGVLRDVRIEDDGAVTAVLTPTYSGCPALAEMRADLDAALRSAGFSTVHVRTELSPPWSTDDITAEGRRKLAESGIAPPGRAPRRSGGPIPVTLTLGPRTTRTEDAVRCPRCGSPDTEETSRFGATACKALRRCRACREPFEQVKEI</sequence>
<dbReference type="Pfam" id="PF23451">
    <property type="entry name" value="Zn_ribbon_PaaD"/>
    <property type="match status" value="1"/>
</dbReference>
<proteinExistence type="predicted"/>
<protein>
    <submittedName>
        <fullName evidence="4">Phenylacetate-CoA oxygenase subunit PaaJ</fullName>
    </submittedName>
</protein>
<dbReference type="EMBL" id="JADPRT010000024">
    <property type="protein sequence ID" value="MBF9073606.1"/>
    <property type="molecule type" value="Genomic_DNA"/>
</dbReference>
<dbReference type="NCBIfam" id="TIGR02159">
    <property type="entry name" value="PA_CoA_Oxy4"/>
    <property type="match status" value="1"/>
</dbReference>
<evidence type="ECO:0000313" key="5">
    <source>
        <dbReference type="Proteomes" id="UP000657385"/>
    </source>
</evidence>
<name>A0A931BDH6_9ACTN</name>
<dbReference type="InterPro" id="IPR056572">
    <property type="entry name" value="Zn_ribbon_PaaD"/>
</dbReference>
<dbReference type="InterPro" id="IPR002744">
    <property type="entry name" value="MIP18-like"/>
</dbReference>
<dbReference type="Gene3D" id="3.30.300.130">
    <property type="entry name" value="Fe-S cluster assembly (FSCA)"/>
    <property type="match status" value="1"/>
</dbReference>
<evidence type="ECO:0000313" key="4">
    <source>
        <dbReference type="EMBL" id="MBF9073606.1"/>
    </source>
</evidence>
<dbReference type="Pfam" id="PF01883">
    <property type="entry name" value="FeS_assembly_P"/>
    <property type="match status" value="1"/>
</dbReference>
<dbReference type="InterPro" id="IPR011883">
    <property type="entry name" value="PaaD-like"/>
</dbReference>
<dbReference type="SUPFAM" id="SSF117916">
    <property type="entry name" value="Fe-S cluster assembly (FSCA) domain-like"/>
    <property type="match status" value="1"/>
</dbReference>
<dbReference type="AlphaFoldDB" id="A0A931BDH6"/>
<feature type="region of interest" description="Disordered" evidence="1">
    <location>
        <begin position="112"/>
        <end position="159"/>
    </location>
</feature>
<feature type="domain" description="PaaD zinc beta ribbon" evidence="3">
    <location>
        <begin position="138"/>
        <end position="184"/>
    </location>
</feature>
<comment type="caution">
    <text evidence="4">The sequence shown here is derived from an EMBL/GenBank/DDBJ whole genome shotgun (WGS) entry which is preliminary data.</text>
</comment>
<accession>A0A931BDH6</accession>
<feature type="compositionally biased region" description="Low complexity" evidence="1">
    <location>
        <begin position="113"/>
        <end position="130"/>
    </location>
</feature>
<keyword evidence="5" id="KW-1185">Reference proteome</keyword>
<dbReference type="InterPro" id="IPR034904">
    <property type="entry name" value="FSCA_dom_sf"/>
</dbReference>
<reference evidence="4" key="1">
    <citation type="submission" date="2020-11" db="EMBL/GenBank/DDBJ databases">
        <title>Isolation and identification of active actinomycetes.</title>
        <authorList>
            <person name="Yu B."/>
        </authorList>
    </citation>
    <scope>NUCLEOTIDE SEQUENCE</scope>
    <source>
        <strain evidence="4">NEAU-YB345</strain>
    </source>
</reference>
<evidence type="ECO:0000256" key="1">
    <source>
        <dbReference type="SAM" id="MobiDB-lite"/>
    </source>
</evidence>
<organism evidence="4 5">
    <name type="scientific">Streptacidiphilus fuscans</name>
    <dbReference type="NCBI Taxonomy" id="2789292"/>
    <lineage>
        <taxon>Bacteria</taxon>
        <taxon>Bacillati</taxon>
        <taxon>Actinomycetota</taxon>
        <taxon>Actinomycetes</taxon>
        <taxon>Kitasatosporales</taxon>
        <taxon>Streptomycetaceae</taxon>
        <taxon>Streptacidiphilus</taxon>
    </lineage>
</organism>
<gene>
    <name evidence="4" type="primary">paaJ</name>
    <name evidence="4" type="ORF">I2501_36900</name>
</gene>
<evidence type="ECO:0000259" key="3">
    <source>
        <dbReference type="Pfam" id="PF23451"/>
    </source>
</evidence>
<evidence type="ECO:0000259" key="2">
    <source>
        <dbReference type="Pfam" id="PF01883"/>
    </source>
</evidence>
<dbReference type="InterPro" id="IPR052339">
    <property type="entry name" value="Fe-S_Maturation_MIP18"/>
</dbReference>